<comment type="caution">
    <text evidence="3">The sequence shown here is derived from an EMBL/GenBank/DDBJ whole genome shotgun (WGS) entry which is preliminary data.</text>
</comment>
<dbReference type="GO" id="GO:0005634">
    <property type="term" value="C:nucleus"/>
    <property type="evidence" value="ECO:0007669"/>
    <property type="project" value="TreeGrafter"/>
</dbReference>
<dbReference type="Proteomes" id="UP001165289">
    <property type="component" value="Unassembled WGS sequence"/>
</dbReference>
<dbReference type="Pfam" id="PF03221">
    <property type="entry name" value="HTH_Tnp_Tc5"/>
    <property type="match status" value="1"/>
</dbReference>
<name>A0AAV7JBJ1_9METZ</name>
<evidence type="ECO:0000313" key="3">
    <source>
        <dbReference type="EMBL" id="KAI6646125.1"/>
    </source>
</evidence>
<evidence type="ECO:0000313" key="4">
    <source>
        <dbReference type="Proteomes" id="UP001165289"/>
    </source>
</evidence>
<dbReference type="InterPro" id="IPR006600">
    <property type="entry name" value="HTH_CenpB_DNA-bd_dom"/>
</dbReference>
<dbReference type="InterPro" id="IPR004875">
    <property type="entry name" value="DDE_SF_endonuclease_dom"/>
</dbReference>
<sequence length="511" mass="57995">MSLKRKNLTISEKLNVIEFASTHSQRDVADRFGISVGAVNNILKKKQEIQMACEENCNPQMKRVRLSSHCEVNDLIWQWFVTARSKNIPISGPILQAKGIDFAEQLGIPFKASNGWLEKFRSRYNIAFKTLCGESASVDSGTVDTWKQQLHTIIGGYSPEDIFNCDETGLYYKVLPTKSLVEKNKICNGTKTSKDRLTILLCANMSGTEKLKLLMIGKSQNPRCFKHMDFSQMPVQWKANKKAWMDSSIFGEWLKDINNKMKRQKRKILVFIDNATSHPHSVFSNIELKFFPANCTSQLQPMDQGIIQSMKLSYRKILLMDVLSRVESCDSGQGLIKSITVKHALYWAAQAWENVKSETIQKCFADAGFGFYEHANLDHEENIQNMIDDLSSSLGIECCSGINFMNIDEEEQLLHAYTDDDWETQLIENYLSPADNETLELDEESDSDIPISKAPTVKEVLYSLDVIKTFSNNDSKVFGAVMKAESAIKELISEGTCQRQSKLTDYLEKIN</sequence>
<feature type="domain" description="HTH CENPB-type" evidence="2">
    <location>
        <begin position="60"/>
        <end position="130"/>
    </location>
</feature>
<dbReference type="GO" id="GO:0003677">
    <property type="term" value="F:DNA binding"/>
    <property type="evidence" value="ECO:0007669"/>
    <property type="project" value="UniProtKB-KW"/>
</dbReference>
<dbReference type="SUPFAM" id="SSF46689">
    <property type="entry name" value="Homeodomain-like"/>
    <property type="match status" value="2"/>
</dbReference>
<accession>A0AAV7JBJ1</accession>
<dbReference type="InterPro" id="IPR050863">
    <property type="entry name" value="CenT-Element_Derived"/>
</dbReference>
<keyword evidence="4" id="KW-1185">Reference proteome</keyword>
<evidence type="ECO:0000259" key="2">
    <source>
        <dbReference type="PROSITE" id="PS51253"/>
    </source>
</evidence>
<protein>
    <submittedName>
        <fullName evidence="3">Tigger transposable element-derived protein 6</fullName>
    </submittedName>
</protein>
<evidence type="ECO:0000256" key="1">
    <source>
        <dbReference type="ARBA" id="ARBA00023125"/>
    </source>
</evidence>
<gene>
    <name evidence="3" type="ORF">LOD99_9476</name>
</gene>
<organism evidence="3 4">
    <name type="scientific">Oopsacas minuta</name>
    <dbReference type="NCBI Taxonomy" id="111878"/>
    <lineage>
        <taxon>Eukaryota</taxon>
        <taxon>Metazoa</taxon>
        <taxon>Porifera</taxon>
        <taxon>Hexactinellida</taxon>
        <taxon>Hexasterophora</taxon>
        <taxon>Lyssacinosida</taxon>
        <taxon>Leucopsacidae</taxon>
        <taxon>Oopsacas</taxon>
    </lineage>
</organism>
<reference evidence="3 4" key="1">
    <citation type="journal article" date="2023" name="BMC Biol.">
        <title>The compact genome of the sponge Oopsacas minuta (Hexactinellida) is lacking key metazoan core genes.</title>
        <authorList>
            <person name="Santini S."/>
            <person name="Schenkelaars Q."/>
            <person name="Jourda C."/>
            <person name="Duchesne M."/>
            <person name="Belahbib H."/>
            <person name="Rocher C."/>
            <person name="Selva M."/>
            <person name="Riesgo A."/>
            <person name="Vervoort M."/>
            <person name="Leys S.P."/>
            <person name="Kodjabachian L."/>
            <person name="Le Bivic A."/>
            <person name="Borchiellini C."/>
            <person name="Claverie J.M."/>
            <person name="Renard E."/>
        </authorList>
    </citation>
    <scope>NUCLEOTIDE SEQUENCE [LARGE SCALE GENOMIC DNA]</scope>
    <source>
        <strain evidence="3">SPO-2</strain>
    </source>
</reference>
<dbReference type="AlphaFoldDB" id="A0AAV7JBJ1"/>
<dbReference type="PANTHER" id="PTHR19303:SF73">
    <property type="entry name" value="PROTEIN PDC2"/>
    <property type="match status" value="1"/>
</dbReference>
<dbReference type="InterPro" id="IPR009057">
    <property type="entry name" value="Homeodomain-like_sf"/>
</dbReference>
<keyword evidence="1" id="KW-0238">DNA-binding</keyword>
<dbReference type="Pfam" id="PF03184">
    <property type="entry name" value="DDE_1"/>
    <property type="match status" value="1"/>
</dbReference>
<dbReference type="PROSITE" id="PS51253">
    <property type="entry name" value="HTH_CENPB"/>
    <property type="match status" value="1"/>
</dbReference>
<dbReference type="PANTHER" id="PTHR19303">
    <property type="entry name" value="TRANSPOSON"/>
    <property type="match status" value="1"/>
</dbReference>
<proteinExistence type="predicted"/>
<dbReference type="EMBL" id="JAKMXF010000362">
    <property type="protein sequence ID" value="KAI6646125.1"/>
    <property type="molecule type" value="Genomic_DNA"/>
</dbReference>
<dbReference type="SMART" id="SM00674">
    <property type="entry name" value="CENPB"/>
    <property type="match status" value="1"/>
</dbReference>
<dbReference type="Gene3D" id="1.10.10.60">
    <property type="entry name" value="Homeodomain-like"/>
    <property type="match status" value="2"/>
</dbReference>